<reference evidence="1 2" key="1">
    <citation type="submission" date="2022-03" db="EMBL/GenBank/DDBJ databases">
        <title>Hymenobactersp. isolated from the air.</title>
        <authorList>
            <person name="Won M."/>
            <person name="Kwon S.-W."/>
        </authorList>
    </citation>
    <scope>NUCLEOTIDE SEQUENCE [LARGE SCALE GENOMIC DNA]</scope>
    <source>
        <strain evidence="1 2">KACC 21982</strain>
        <plasmid evidence="1 2">unnamed1</plasmid>
    </source>
</reference>
<dbReference type="EMBL" id="CP094670">
    <property type="protein sequence ID" value="UOG77316.1"/>
    <property type="molecule type" value="Genomic_DNA"/>
</dbReference>
<proteinExistence type="predicted"/>
<sequence length="60" mass="6717">MRLYDCHDSPLYAEEVADFLADATKRTSRRASRQLSSVLGHVLRQPATVASETTLLAQRL</sequence>
<evidence type="ECO:0000313" key="1">
    <source>
        <dbReference type="EMBL" id="UOG77316.1"/>
    </source>
</evidence>
<geneLocation type="plasmid" evidence="1 2">
    <name>unnamed1</name>
</geneLocation>
<accession>A0ABY4D451</accession>
<dbReference type="RefSeq" id="WP_243803038.1">
    <property type="nucleotide sequence ID" value="NZ_CP094670.1"/>
</dbReference>
<name>A0ABY4D451_9BACT</name>
<dbReference type="Proteomes" id="UP000831113">
    <property type="component" value="Plasmid unnamed1"/>
</dbReference>
<evidence type="ECO:0000313" key="2">
    <source>
        <dbReference type="Proteomes" id="UP000831113"/>
    </source>
</evidence>
<keyword evidence="2" id="KW-1185">Reference proteome</keyword>
<keyword evidence="1" id="KW-0614">Plasmid</keyword>
<organism evidence="1 2">
    <name type="scientific">Hymenobacter tibetensis</name>
    <dbReference type="NCBI Taxonomy" id="497967"/>
    <lineage>
        <taxon>Bacteria</taxon>
        <taxon>Pseudomonadati</taxon>
        <taxon>Bacteroidota</taxon>
        <taxon>Cytophagia</taxon>
        <taxon>Cytophagales</taxon>
        <taxon>Hymenobacteraceae</taxon>
        <taxon>Hymenobacter</taxon>
    </lineage>
</organism>
<protein>
    <submittedName>
        <fullName evidence="1">Uncharacterized protein</fullName>
    </submittedName>
</protein>
<gene>
    <name evidence="1" type="ORF">MTX78_23505</name>
</gene>